<dbReference type="PANTHER" id="PTHR11434:SF16">
    <property type="entry name" value="NADH-UBIQUINONE OXIDOREDUCTASE CHAIN 4L"/>
    <property type="match status" value="1"/>
</dbReference>
<keyword evidence="6 7" id="KW-0472">Membrane</keyword>
<dbReference type="Pfam" id="PF00420">
    <property type="entry name" value="Oxidored_q2"/>
    <property type="match status" value="1"/>
</dbReference>
<dbReference type="NCBIfam" id="NF004320">
    <property type="entry name" value="PRK05715.1-2"/>
    <property type="match status" value="1"/>
</dbReference>
<evidence type="ECO:0000256" key="2">
    <source>
        <dbReference type="ARBA" id="ARBA00010519"/>
    </source>
</evidence>
<proteinExistence type="inferred from homology"/>
<evidence type="ECO:0000256" key="6">
    <source>
        <dbReference type="ARBA" id="ARBA00023136"/>
    </source>
</evidence>
<dbReference type="HAMAP" id="MF_01456">
    <property type="entry name" value="NDH1_NuoK"/>
    <property type="match status" value="1"/>
</dbReference>
<evidence type="ECO:0000256" key="1">
    <source>
        <dbReference type="ARBA" id="ARBA00004141"/>
    </source>
</evidence>
<keyword evidence="7" id="KW-1003">Cell membrane</keyword>
<feature type="transmembrane region" description="Helical" evidence="7">
    <location>
        <begin position="6"/>
        <end position="25"/>
    </location>
</feature>
<evidence type="ECO:0000313" key="8">
    <source>
        <dbReference type="EMBL" id="MFD2065422.1"/>
    </source>
</evidence>
<dbReference type="GO" id="GO:0050136">
    <property type="term" value="F:NADH dehydrogenase (quinone) (non-electrogenic) activity"/>
    <property type="evidence" value="ECO:0007669"/>
    <property type="project" value="UniProtKB-EC"/>
</dbReference>
<keyword evidence="4 7" id="KW-0812">Transmembrane</keyword>
<evidence type="ECO:0000313" key="9">
    <source>
        <dbReference type="Proteomes" id="UP001597369"/>
    </source>
</evidence>
<protein>
    <recommendedName>
        <fullName evidence="7">NADH-quinone oxidoreductase subunit K</fullName>
        <ecNumber evidence="7">7.1.1.-</ecNumber>
    </recommendedName>
    <alternativeName>
        <fullName evidence="7">NADH dehydrogenase I subunit K</fullName>
    </alternativeName>
    <alternativeName>
        <fullName evidence="7">NDH-1 subunit K</fullName>
    </alternativeName>
</protein>
<keyword evidence="7" id="KW-0874">Quinone</keyword>
<comment type="similarity">
    <text evidence="2 7">Belongs to the complex I subunit 4L family.</text>
</comment>
<comment type="subcellular location">
    <subcellularLocation>
        <location evidence="7">Cell membrane</location>
        <topology evidence="7">Multi-pass membrane protein</topology>
    </subcellularLocation>
    <subcellularLocation>
        <location evidence="1">Membrane</location>
        <topology evidence="1">Multi-pass membrane protein</topology>
    </subcellularLocation>
</comment>
<feature type="transmembrane region" description="Helical" evidence="7">
    <location>
        <begin position="63"/>
        <end position="87"/>
    </location>
</feature>
<dbReference type="InterPro" id="IPR039428">
    <property type="entry name" value="NUOK/Mnh_C1-like"/>
</dbReference>
<dbReference type="EC" id="7.1.1.-" evidence="7"/>
<evidence type="ECO:0000256" key="5">
    <source>
        <dbReference type="ARBA" id="ARBA00022989"/>
    </source>
</evidence>
<evidence type="ECO:0000256" key="4">
    <source>
        <dbReference type="ARBA" id="ARBA00022692"/>
    </source>
</evidence>
<comment type="caution">
    <text evidence="8">The sequence shown here is derived from an EMBL/GenBank/DDBJ whole genome shotgun (WGS) entry which is preliminary data.</text>
</comment>
<evidence type="ECO:0000256" key="7">
    <source>
        <dbReference type="HAMAP-Rule" id="MF_01456"/>
    </source>
</evidence>
<keyword evidence="9" id="KW-1185">Reference proteome</keyword>
<dbReference type="PANTHER" id="PTHR11434">
    <property type="entry name" value="NADH-UBIQUINONE OXIDOREDUCTASE SUBUNIT ND4L"/>
    <property type="match status" value="1"/>
</dbReference>
<comment type="catalytic activity">
    <reaction evidence="7">
        <text>a quinone + NADH + 5 H(+)(in) = a quinol + NAD(+) + 4 H(+)(out)</text>
        <dbReference type="Rhea" id="RHEA:57888"/>
        <dbReference type="ChEBI" id="CHEBI:15378"/>
        <dbReference type="ChEBI" id="CHEBI:24646"/>
        <dbReference type="ChEBI" id="CHEBI:57540"/>
        <dbReference type="ChEBI" id="CHEBI:57945"/>
        <dbReference type="ChEBI" id="CHEBI:132124"/>
    </reaction>
</comment>
<sequence>MEQVPLEHILMLAAVLFSLGVLAVITKRHAVVVLMGIELIFNAANLNLVAFSRYDPVLLQGQMFSLFVIVVAAAEAAVALAVVLRVYQHFKTANLNQIGENSKS</sequence>
<keyword evidence="3 7" id="KW-0813">Transport</keyword>
<dbReference type="RefSeq" id="WP_229959753.1">
    <property type="nucleotide sequence ID" value="NZ_JAJJWI010000006.1"/>
</dbReference>
<keyword evidence="7" id="KW-0520">NAD</keyword>
<dbReference type="Gene3D" id="1.10.287.3510">
    <property type="match status" value="1"/>
</dbReference>
<comment type="subunit">
    <text evidence="7">NDH-1 is composed of 14 different subunits. Subunits NuoA, H, J, K, L, M, N constitute the membrane sector of the complex.</text>
</comment>
<dbReference type="EMBL" id="JBHUHV010000002">
    <property type="protein sequence ID" value="MFD2065422.1"/>
    <property type="molecule type" value="Genomic_DNA"/>
</dbReference>
<dbReference type="Proteomes" id="UP001597369">
    <property type="component" value="Unassembled WGS sequence"/>
</dbReference>
<organism evidence="8 9">
    <name type="scientific">Pontibacter silvestris</name>
    <dbReference type="NCBI Taxonomy" id="2305183"/>
    <lineage>
        <taxon>Bacteria</taxon>
        <taxon>Pseudomonadati</taxon>
        <taxon>Bacteroidota</taxon>
        <taxon>Cytophagia</taxon>
        <taxon>Cytophagales</taxon>
        <taxon>Hymenobacteraceae</taxon>
        <taxon>Pontibacter</taxon>
    </lineage>
</organism>
<gene>
    <name evidence="7 8" type="primary">nuoK</name>
    <name evidence="8" type="ORF">ACFSKU_00885</name>
</gene>
<keyword evidence="5 7" id="KW-1133">Transmembrane helix</keyword>
<accession>A0ABW4WRZ4</accession>
<keyword evidence="8" id="KW-0560">Oxidoreductase</keyword>
<reference evidence="9" key="1">
    <citation type="journal article" date="2019" name="Int. J. Syst. Evol. Microbiol.">
        <title>The Global Catalogue of Microorganisms (GCM) 10K type strain sequencing project: providing services to taxonomists for standard genome sequencing and annotation.</title>
        <authorList>
            <consortium name="The Broad Institute Genomics Platform"/>
            <consortium name="The Broad Institute Genome Sequencing Center for Infectious Disease"/>
            <person name="Wu L."/>
            <person name="Ma J."/>
        </authorList>
    </citation>
    <scope>NUCLEOTIDE SEQUENCE [LARGE SCALE GENOMIC DNA]</scope>
    <source>
        <strain evidence="9">JCM 16545</strain>
    </source>
</reference>
<comment type="function">
    <text evidence="7">NDH-1 shuttles electrons from NADH, via FMN and iron-sulfur (Fe-S) centers, to quinones in the respiratory chain. The immediate electron acceptor for the enzyme in this species is believed to be a menaquinone. Couples the redox reaction to proton translocation (for every two electrons transferred, four hydrogen ions are translocated across the cytoplasmic membrane), and thus conserves the redox energy in a proton gradient.</text>
</comment>
<name>A0ABW4WRZ4_9BACT</name>
<evidence type="ECO:0000256" key="3">
    <source>
        <dbReference type="ARBA" id="ARBA00022448"/>
    </source>
</evidence>
<keyword evidence="7" id="KW-1278">Translocase</keyword>
<feature type="transmembrane region" description="Helical" evidence="7">
    <location>
        <begin position="32"/>
        <end position="51"/>
    </location>
</feature>
<dbReference type="InterPro" id="IPR001133">
    <property type="entry name" value="NADH_UbQ_OxRdtase_chain4L/K"/>
</dbReference>